<dbReference type="GO" id="GO:0071978">
    <property type="term" value="P:bacterial-type flagellum-dependent swarming motility"/>
    <property type="evidence" value="ECO:0007669"/>
    <property type="project" value="TreeGrafter"/>
</dbReference>
<evidence type="ECO:0000259" key="2">
    <source>
        <dbReference type="Pfam" id="PF06429"/>
    </source>
</evidence>
<dbReference type="EMBL" id="MLJW01000002">
    <property type="protein sequence ID" value="OIR18796.1"/>
    <property type="molecule type" value="Genomic_DNA"/>
</dbReference>
<proteinExistence type="inferred from homology"/>
<feature type="domain" description="Flagellar hook protein FlgE/F/G-like D1" evidence="3">
    <location>
        <begin position="89"/>
        <end position="155"/>
    </location>
</feature>
<keyword evidence="4" id="KW-0969">Cilium</keyword>
<dbReference type="GO" id="GO:0009288">
    <property type="term" value="C:bacterial-type flagellum"/>
    <property type="evidence" value="ECO:0007669"/>
    <property type="project" value="TreeGrafter"/>
</dbReference>
<dbReference type="PANTHER" id="PTHR30435">
    <property type="entry name" value="FLAGELLAR PROTEIN"/>
    <property type="match status" value="1"/>
</dbReference>
<comment type="similarity">
    <text evidence="1">Belongs to the flagella basal body rod proteins family.</text>
</comment>
<evidence type="ECO:0000313" key="4">
    <source>
        <dbReference type="EMBL" id="OIR18796.1"/>
    </source>
</evidence>
<gene>
    <name evidence="4" type="primary">flgG_2</name>
    <name evidence="4" type="ORF">GALL_11360</name>
</gene>
<dbReference type="Pfam" id="PF06429">
    <property type="entry name" value="Flg_bbr_C"/>
    <property type="match status" value="1"/>
</dbReference>
<dbReference type="InterPro" id="IPR053967">
    <property type="entry name" value="LlgE_F_G-like_D1"/>
</dbReference>
<evidence type="ECO:0000259" key="3">
    <source>
        <dbReference type="Pfam" id="PF22692"/>
    </source>
</evidence>
<reference evidence="4" key="1">
    <citation type="submission" date="2016-10" db="EMBL/GenBank/DDBJ databases">
        <title>Sequence of Gallionella enrichment culture.</title>
        <authorList>
            <person name="Poehlein A."/>
            <person name="Muehling M."/>
            <person name="Daniel R."/>
        </authorList>
    </citation>
    <scope>NUCLEOTIDE SEQUENCE</scope>
</reference>
<dbReference type="SUPFAM" id="SSF117143">
    <property type="entry name" value="Flagellar hook protein flgE"/>
    <property type="match status" value="1"/>
</dbReference>
<comment type="caution">
    <text evidence="4">The sequence shown here is derived from an EMBL/GenBank/DDBJ whole genome shotgun (WGS) entry which is preliminary data.</text>
</comment>
<accession>A0A1J5TYA5</accession>
<sequence length="246" mass="26275">MNIGLYESASAMNALERWQDAVAQNITSSQVTGYKKRTVDFAATLMGEMSPGGKTPIGDGQPGSFPTAIYGISYKQGEVSPTKRPLDLALQGPGFFVMQAPDGSRTYTRDGGLSIRNDRTLISASGAEILSDANSPIQTLPNGNPITINADGTVYQGPARLGKIKVVKFDDNSRLIPVGTGGFIAPGQDPVTVEKPDVMQGYLEGSNVSPLREMVDLVMISRAYEANQKLIQSRDGTFEKALEKLG</sequence>
<dbReference type="AlphaFoldDB" id="A0A1J5TYA5"/>
<dbReference type="InterPro" id="IPR020013">
    <property type="entry name" value="Flagellar_FlgE/F/G"/>
</dbReference>
<dbReference type="Pfam" id="PF22692">
    <property type="entry name" value="LlgE_F_G_D1"/>
    <property type="match status" value="1"/>
</dbReference>
<evidence type="ECO:0000256" key="1">
    <source>
        <dbReference type="ARBA" id="ARBA00009677"/>
    </source>
</evidence>
<dbReference type="InterPro" id="IPR037925">
    <property type="entry name" value="FlgE/F/G-like"/>
</dbReference>
<dbReference type="PANTHER" id="PTHR30435:SF19">
    <property type="entry name" value="FLAGELLAR BASAL-BODY ROD PROTEIN FLGG"/>
    <property type="match status" value="1"/>
</dbReference>
<feature type="domain" description="Flagellar basal-body/hook protein C-terminal" evidence="2">
    <location>
        <begin position="199"/>
        <end position="242"/>
    </location>
</feature>
<protein>
    <submittedName>
        <fullName evidence="4">Flagellar basal-body rod protein FlgG</fullName>
    </submittedName>
</protein>
<dbReference type="InterPro" id="IPR010930">
    <property type="entry name" value="Flg_bb/hook_C_dom"/>
</dbReference>
<dbReference type="NCBIfam" id="TIGR03506">
    <property type="entry name" value="FlgEFG_subfam"/>
    <property type="match status" value="1"/>
</dbReference>
<keyword evidence="4" id="KW-0966">Cell projection</keyword>
<organism evidence="4">
    <name type="scientific">mine drainage metagenome</name>
    <dbReference type="NCBI Taxonomy" id="410659"/>
    <lineage>
        <taxon>unclassified sequences</taxon>
        <taxon>metagenomes</taxon>
        <taxon>ecological metagenomes</taxon>
    </lineage>
</organism>
<keyword evidence="4" id="KW-0282">Flagellum</keyword>
<name>A0A1J5TYA5_9ZZZZ</name>